<dbReference type="SMART" id="SM00530">
    <property type="entry name" value="HTH_XRE"/>
    <property type="match status" value="1"/>
</dbReference>
<feature type="domain" description="HTH cro/C1-type" evidence="1">
    <location>
        <begin position="17"/>
        <end position="69"/>
    </location>
</feature>
<protein>
    <submittedName>
        <fullName evidence="2">Helix-turn-helix domain-containing protein</fullName>
    </submittedName>
</protein>
<dbReference type="STRING" id="67344.SAMN05216505_101477"/>
<dbReference type="InterPro" id="IPR043917">
    <property type="entry name" value="DUF5753"/>
</dbReference>
<gene>
    <name evidence="2" type="ORF">SAMN05216505_101477</name>
</gene>
<proteinExistence type="predicted"/>
<dbReference type="Gene3D" id="1.10.260.40">
    <property type="entry name" value="lambda repressor-like DNA-binding domains"/>
    <property type="match status" value="1"/>
</dbReference>
<evidence type="ECO:0000313" key="2">
    <source>
        <dbReference type="EMBL" id="SDC12598.1"/>
    </source>
</evidence>
<dbReference type="InterPro" id="IPR010982">
    <property type="entry name" value="Lambda_DNA-bd_dom_sf"/>
</dbReference>
<dbReference type="Pfam" id="PF19054">
    <property type="entry name" value="DUF5753"/>
    <property type="match status" value="1"/>
</dbReference>
<dbReference type="RefSeq" id="WP_055573199.1">
    <property type="nucleotide sequence ID" value="NZ_FMZK01000001.1"/>
</dbReference>
<dbReference type="SUPFAM" id="SSF47413">
    <property type="entry name" value="lambda repressor-like DNA-binding domains"/>
    <property type="match status" value="1"/>
</dbReference>
<dbReference type="Proteomes" id="UP000182100">
    <property type="component" value="Unassembled WGS sequence"/>
</dbReference>
<accession>A0A1G6J1F1</accession>
<reference evidence="3" key="1">
    <citation type="submission" date="2016-10" db="EMBL/GenBank/DDBJ databases">
        <authorList>
            <person name="Varghese N."/>
            <person name="Submissions S."/>
        </authorList>
    </citation>
    <scope>NUCLEOTIDE SEQUENCE [LARGE SCALE GENOMIC DNA]</scope>
    <source>
        <strain evidence="3">CGMCC 4.3504</strain>
    </source>
</reference>
<dbReference type="EMBL" id="FMZK01000001">
    <property type="protein sequence ID" value="SDC12598.1"/>
    <property type="molecule type" value="Genomic_DNA"/>
</dbReference>
<organism evidence="2 3">
    <name type="scientific">Streptomyces prasinopilosus</name>
    <dbReference type="NCBI Taxonomy" id="67344"/>
    <lineage>
        <taxon>Bacteria</taxon>
        <taxon>Bacillati</taxon>
        <taxon>Actinomycetota</taxon>
        <taxon>Actinomycetes</taxon>
        <taxon>Kitasatosporales</taxon>
        <taxon>Streptomycetaceae</taxon>
        <taxon>Streptomyces</taxon>
    </lineage>
</organism>
<sequence>MANGSRQAAWEFFGAELKRRREESGFTQVELGARVFVSGGYIGQFEQAIRKPQLDVARRIDETLRTDGIFERLCRKLIDDRRYADYFVKAAELETLATKICEFAPALIPGLLQTPAYARAVTLAMNPFAPEETVDEKVAGRVERGRLLKDATRPVYWAILHENVLRIPVGGPAVMAEQLERVAELARDRSVLVQVLPYAAGAYPVMTGDLRLMEFDDAPATAYTEAVYSGNLLDDPAVVQRAQSAYDLLRADALSPELSLALIQSAAEDFGRCASTT</sequence>
<dbReference type="PROSITE" id="PS50943">
    <property type="entry name" value="HTH_CROC1"/>
    <property type="match status" value="1"/>
</dbReference>
<dbReference type="AlphaFoldDB" id="A0A1G6J1F1"/>
<dbReference type="GO" id="GO:0003677">
    <property type="term" value="F:DNA binding"/>
    <property type="evidence" value="ECO:0007669"/>
    <property type="project" value="InterPro"/>
</dbReference>
<dbReference type="InterPro" id="IPR001387">
    <property type="entry name" value="Cro/C1-type_HTH"/>
</dbReference>
<evidence type="ECO:0000313" key="3">
    <source>
        <dbReference type="Proteomes" id="UP000182100"/>
    </source>
</evidence>
<keyword evidence="3" id="KW-1185">Reference proteome</keyword>
<dbReference type="CDD" id="cd00093">
    <property type="entry name" value="HTH_XRE"/>
    <property type="match status" value="1"/>
</dbReference>
<dbReference type="Pfam" id="PF13560">
    <property type="entry name" value="HTH_31"/>
    <property type="match status" value="1"/>
</dbReference>
<name>A0A1G6J1F1_9ACTN</name>
<evidence type="ECO:0000259" key="1">
    <source>
        <dbReference type="PROSITE" id="PS50943"/>
    </source>
</evidence>